<dbReference type="EMBL" id="CANHGI010000005">
    <property type="protein sequence ID" value="CAI5453580.1"/>
    <property type="molecule type" value="Genomic_DNA"/>
</dbReference>
<evidence type="ECO:0000313" key="2">
    <source>
        <dbReference type="EMBL" id="CAI5453580.1"/>
    </source>
</evidence>
<dbReference type="OrthoDB" id="5867301at2759"/>
<feature type="transmembrane region" description="Helical" evidence="1">
    <location>
        <begin position="81"/>
        <end position="106"/>
    </location>
</feature>
<feature type="transmembrane region" description="Helical" evidence="1">
    <location>
        <begin position="112"/>
        <end position="133"/>
    </location>
</feature>
<reference evidence="2" key="1">
    <citation type="submission" date="2022-11" db="EMBL/GenBank/DDBJ databases">
        <authorList>
            <person name="Kikuchi T."/>
        </authorList>
    </citation>
    <scope>NUCLEOTIDE SEQUENCE</scope>
    <source>
        <strain evidence="2">PS1010</strain>
    </source>
</reference>
<feature type="transmembrane region" description="Helical" evidence="1">
    <location>
        <begin position="48"/>
        <end position="69"/>
    </location>
</feature>
<comment type="caution">
    <text evidence="2">The sequence shown here is derived from an EMBL/GenBank/DDBJ whole genome shotgun (WGS) entry which is preliminary data.</text>
</comment>
<organism evidence="2 3">
    <name type="scientific">Caenorhabditis angaria</name>
    <dbReference type="NCBI Taxonomy" id="860376"/>
    <lineage>
        <taxon>Eukaryota</taxon>
        <taxon>Metazoa</taxon>
        <taxon>Ecdysozoa</taxon>
        <taxon>Nematoda</taxon>
        <taxon>Chromadorea</taxon>
        <taxon>Rhabditida</taxon>
        <taxon>Rhabditina</taxon>
        <taxon>Rhabditomorpha</taxon>
        <taxon>Rhabditoidea</taxon>
        <taxon>Rhabditidae</taxon>
        <taxon>Peloderinae</taxon>
        <taxon>Caenorhabditis</taxon>
    </lineage>
</organism>
<keyword evidence="1" id="KW-0472">Membrane</keyword>
<dbReference type="InterPro" id="IPR019422">
    <property type="entry name" value="7TM_GPCR_serpentine_rcpt_Srh"/>
</dbReference>
<dbReference type="PANTHER" id="PTHR22941">
    <property type="entry name" value="SERPENTINE RECEPTOR"/>
    <property type="match status" value="1"/>
</dbReference>
<dbReference type="Proteomes" id="UP001152747">
    <property type="component" value="Unassembled WGS sequence"/>
</dbReference>
<name>A0A9P1N723_9PELO</name>
<dbReference type="InterPro" id="IPR053220">
    <property type="entry name" value="Nematode_rcpt-like_serp_H"/>
</dbReference>
<proteinExistence type="predicted"/>
<protein>
    <submittedName>
        <fullName evidence="2">Uncharacterized protein</fullName>
    </submittedName>
</protein>
<gene>
    <name evidence="2" type="ORF">CAMP_LOCUS16217</name>
</gene>
<keyword evidence="1" id="KW-1133">Transmembrane helix</keyword>
<keyword evidence="1" id="KW-0812">Transmembrane</keyword>
<accession>A0A9P1N723</accession>
<sequence length="138" mass="15969">MHWTAELTSMNRFKEKMYSAANKKLNNIPRVMCEYHDIFLANDSRYSIVSHIFSTIGLPIHIFGFYCIIKKTPKEMSSIKFSMLLLHVSCFISDTIFGAFIIPVIFLPYFCGYSMGLLNYFGIPMWIQIYFGITTSTS</sequence>
<evidence type="ECO:0000313" key="3">
    <source>
        <dbReference type="Proteomes" id="UP001152747"/>
    </source>
</evidence>
<evidence type="ECO:0000256" key="1">
    <source>
        <dbReference type="SAM" id="Phobius"/>
    </source>
</evidence>
<keyword evidence="3" id="KW-1185">Reference proteome</keyword>
<dbReference type="PANTHER" id="PTHR22941:SF307">
    <property type="entry name" value="SERPENTINE RECEPTOR, CLASS H"/>
    <property type="match status" value="1"/>
</dbReference>
<dbReference type="AlphaFoldDB" id="A0A9P1N723"/>
<dbReference type="Pfam" id="PF10318">
    <property type="entry name" value="7TM_GPCR_Srh"/>
    <property type="match status" value="1"/>
</dbReference>